<evidence type="ECO:0000256" key="7">
    <source>
        <dbReference type="ARBA" id="ARBA00022801"/>
    </source>
</evidence>
<comment type="function">
    <text evidence="10">Catalyzes the hydrolysis of methenyl-H(4)MPT(+) to 5-formyl-H(4)MPT.</text>
</comment>
<evidence type="ECO:0000256" key="1">
    <source>
        <dbReference type="ARBA" id="ARBA00004496"/>
    </source>
</evidence>
<dbReference type="CDD" id="cd00545">
    <property type="entry name" value="MCH"/>
    <property type="match status" value="1"/>
</dbReference>
<reference evidence="11 12" key="1">
    <citation type="journal article" date="2016" name="Sci. Rep.">
        <title>Metabolic traits of an uncultured archaeal lineage -MSBL1- from brine pools of the Red Sea.</title>
        <authorList>
            <person name="Mwirichia R."/>
            <person name="Alam I."/>
            <person name="Rashid M."/>
            <person name="Vinu M."/>
            <person name="Ba-Alawi W."/>
            <person name="Anthony Kamau A."/>
            <person name="Kamanda Ngugi D."/>
            <person name="Goker M."/>
            <person name="Klenk H.P."/>
            <person name="Bajic V."/>
            <person name="Stingl U."/>
        </authorList>
    </citation>
    <scope>NUCLEOTIDE SEQUENCE [LARGE SCALE GENOMIC DNA]</scope>
    <source>
        <strain evidence="11">SCGC-AAA261G05</strain>
    </source>
</reference>
<comment type="similarity">
    <text evidence="2 10">Belongs to the MCH family.</text>
</comment>
<dbReference type="EC" id="3.5.4.27" evidence="3 10"/>
<dbReference type="NCBIfam" id="TIGR03120">
    <property type="entry name" value="one_C_mch"/>
    <property type="match status" value="1"/>
</dbReference>
<organism evidence="11 12">
    <name type="scientific">candidate division MSBL1 archaeon SCGC-AAA261G05</name>
    <dbReference type="NCBI Taxonomy" id="1698276"/>
    <lineage>
        <taxon>Archaea</taxon>
        <taxon>Methanobacteriati</taxon>
        <taxon>Methanobacteriota</taxon>
        <taxon>candidate division MSBL1</taxon>
    </lineage>
</organism>
<evidence type="ECO:0000256" key="5">
    <source>
        <dbReference type="ARBA" id="ARBA00022490"/>
    </source>
</evidence>
<evidence type="ECO:0000313" key="11">
    <source>
        <dbReference type="EMBL" id="KXB04048.1"/>
    </source>
</evidence>
<evidence type="ECO:0000256" key="10">
    <source>
        <dbReference type="HAMAP-Rule" id="MF_00486"/>
    </source>
</evidence>
<dbReference type="Proteomes" id="UP000070405">
    <property type="component" value="Unassembled WGS sequence"/>
</dbReference>
<evidence type="ECO:0000256" key="6">
    <source>
        <dbReference type="ARBA" id="ARBA00022563"/>
    </source>
</evidence>
<evidence type="ECO:0000256" key="9">
    <source>
        <dbReference type="ARBA" id="ARBA00048684"/>
    </source>
</evidence>
<dbReference type="Pfam" id="PF02289">
    <property type="entry name" value="MCH"/>
    <property type="match status" value="1"/>
</dbReference>
<keyword evidence="7 10" id="KW-0378">Hydrolase</keyword>
<dbReference type="Gene3D" id="3.10.340.11">
    <property type="entry name" value="Methenyltetrahydromethanopterin Cyclohydrolase, Chain A, domain 1"/>
    <property type="match status" value="1"/>
</dbReference>
<name>A0A133VC77_9EURY</name>
<dbReference type="PATRIC" id="fig|1698276.3.peg.634"/>
<protein>
    <recommendedName>
        <fullName evidence="4 10">Methenyltetrahydromethanopterin cyclohydrolase</fullName>
        <ecNumber evidence="3 10">3.5.4.27</ecNumber>
    </recommendedName>
    <alternativeName>
        <fullName evidence="8 10">Methenyl-H4MPT cyclohydrolase</fullName>
    </alternativeName>
</protein>
<gene>
    <name evidence="10" type="primary">mch</name>
    <name evidence="11" type="ORF">AKJ47_00945</name>
</gene>
<dbReference type="EMBL" id="LHYA01000007">
    <property type="protein sequence ID" value="KXB04048.1"/>
    <property type="molecule type" value="Genomic_DNA"/>
</dbReference>
<evidence type="ECO:0000256" key="2">
    <source>
        <dbReference type="ARBA" id="ARBA00006902"/>
    </source>
</evidence>
<comment type="caution">
    <text evidence="11">The sequence shown here is derived from an EMBL/GenBank/DDBJ whole genome shotgun (WGS) entry which is preliminary data.</text>
</comment>
<dbReference type="AlphaFoldDB" id="A0A133VC77"/>
<comment type="subcellular location">
    <subcellularLocation>
        <location evidence="1 10">Cytoplasm</location>
    </subcellularLocation>
</comment>
<proteinExistence type="inferred from homology"/>
<keyword evidence="12" id="KW-1185">Reference proteome</keyword>
<keyword evidence="5 10" id="KW-0963">Cytoplasm</keyword>
<evidence type="ECO:0000313" key="12">
    <source>
        <dbReference type="Proteomes" id="UP000070405"/>
    </source>
</evidence>
<keyword evidence="6 10" id="KW-0554">One-carbon metabolism</keyword>
<dbReference type="SUPFAM" id="SSF56199">
    <property type="entry name" value="Methenyltetrahydromethanopterin cyclohydrolase"/>
    <property type="match status" value="1"/>
</dbReference>
<dbReference type="GO" id="GO:0018759">
    <property type="term" value="F:methenyltetrahydromethanopterin cyclohydrolase activity"/>
    <property type="evidence" value="ECO:0007669"/>
    <property type="project" value="UniProtKB-UniRule"/>
</dbReference>
<evidence type="ECO:0000256" key="3">
    <source>
        <dbReference type="ARBA" id="ARBA00012765"/>
    </source>
</evidence>
<dbReference type="InterPro" id="IPR003209">
    <property type="entry name" value="METHMP_CycHdrlase"/>
</dbReference>
<accession>A0A133VC77</accession>
<dbReference type="GO" id="GO:0006730">
    <property type="term" value="P:one-carbon metabolic process"/>
    <property type="evidence" value="ECO:0007669"/>
    <property type="project" value="UniProtKB-UniRule"/>
</dbReference>
<dbReference type="Gene3D" id="3.30.1030.10">
    <property type="entry name" value="Methenyltetrahydromethanopterin Cyclohydrolase, Chain A, domain 2"/>
    <property type="match status" value="1"/>
</dbReference>
<comment type="catalytic activity">
    <reaction evidence="9 10">
        <text>5,10-methenyl-5,6,7,8-tetrahydromethanopterin + H2O = N(5)-formyl-5,6,7,8-tetrahydromethanopterin + H(+)</text>
        <dbReference type="Rhea" id="RHEA:19053"/>
        <dbReference type="ChEBI" id="CHEBI:15377"/>
        <dbReference type="ChEBI" id="CHEBI:15378"/>
        <dbReference type="ChEBI" id="CHEBI:58018"/>
        <dbReference type="ChEBI" id="CHEBI:58337"/>
        <dbReference type="EC" id="3.5.4.27"/>
    </reaction>
</comment>
<sequence length="311" mass="33520">MISVNESATKIVEKMIENKEALSIEAFTLENGAKVVDAGVNVAGGSRAGKYFTEACLGGLGNLYLTKDKRPRVQVSVDHPAIACMASQYAGWSIKVGDYYGIGSGPARALARVEDLFDDLDYRDDFDSAVLALETREIPGEEVAGYIAEKCGVKASNLYLLISPTASVVGSIQISGRVVETGVHKLHELDFNIGSIITGIGSAPIAPVAGNDLEAMGKTNDCILYGGKTIYFVEGVEDSEIERIIEEVPSSASDDYGAPFLELFEKYDRDFFKIDPNLFSPSEIVINNLDTGRVFQAGRVNEEILKKSLGI</sequence>
<evidence type="ECO:0000256" key="8">
    <source>
        <dbReference type="ARBA" id="ARBA00030468"/>
    </source>
</evidence>
<evidence type="ECO:0000256" key="4">
    <source>
        <dbReference type="ARBA" id="ARBA00020597"/>
    </source>
</evidence>
<dbReference type="HAMAP" id="MF_00486">
    <property type="entry name" value="McH"/>
    <property type="match status" value="1"/>
</dbReference>
<dbReference type="GO" id="GO:0005737">
    <property type="term" value="C:cytoplasm"/>
    <property type="evidence" value="ECO:0007669"/>
    <property type="project" value="UniProtKB-SubCell"/>
</dbReference>